<protein>
    <submittedName>
        <fullName evidence="2">Uncharacterized protein</fullName>
    </submittedName>
</protein>
<dbReference type="AlphaFoldDB" id="A0AAD5YM23"/>
<keyword evidence="3" id="KW-1185">Reference proteome</keyword>
<evidence type="ECO:0000313" key="2">
    <source>
        <dbReference type="EMBL" id="KAJ3489249.1"/>
    </source>
</evidence>
<feature type="compositionally biased region" description="Basic and acidic residues" evidence="1">
    <location>
        <begin position="25"/>
        <end position="37"/>
    </location>
</feature>
<dbReference type="Proteomes" id="UP001212997">
    <property type="component" value="Unassembled WGS sequence"/>
</dbReference>
<comment type="caution">
    <text evidence="2">The sequence shown here is derived from an EMBL/GenBank/DDBJ whole genome shotgun (WGS) entry which is preliminary data.</text>
</comment>
<name>A0AAD5YM23_9APHY</name>
<evidence type="ECO:0000313" key="3">
    <source>
        <dbReference type="Proteomes" id="UP001212997"/>
    </source>
</evidence>
<reference evidence="2" key="1">
    <citation type="submission" date="2022-07" db="EMBL/GenBank/DDBJ databases">
        <title>Genome Sequence of Physisporinus lineatus.</title>
        <authorList>
            <person name="Buettner E."/>
        </authorList>
    </citation>
    <scope>NUCLEOTIDE SEQUENCE</scope>
    <source>
        <strain evidence="2">VT162</strain>
    </source>
</reference>
<sequence length="482" mass="54651">METLGHLSKTDYTEVLLPTVPSETQRYDDKSEPDVDYTKSLPAGSFLDPEPDEDDSTSLIEFIPYDHPEGNTYLVKEGDLRVVTDVKLGANTDLTRESVTRWTDVVRNAAKNSGVALMPSSELYLRPDGGECCHYYLVDHRLQVIFWVQHIPIGDLSLEVRTSSRKHLRTALKEMYWQHVEQFPSHEVPEICLEVDTLLQLCLFAQADTLTSTTSTLIRTPKEYRRFIEILQAAKGTGMLNSPSIKWFIARQWSQHYRTSFFNRVGEPGCRIDRTQRILETPNVHKTWWFKLLSRILFNVPESYYNRLDAVWSDYMVVENEWKSFLSSSILEWNRSLFASFSVLMVNLVAQQTNCTGLSLTSTALSLLGIPASAALIRYHESFEDRNIGKAADYLSDASNPDTGFQVTAVVHSVPQALALWATMLTCLHVYIWIISQATGIAQPPLTYAVLGSITSVMCLLEVTKAFWSAKQHNSDTNSQKT</sequence>
<evidence type="ECO:0000256" key="1">
    <source>
        <dbReference type="SAM" id="MobiDB-lite"/>
    </source>
</evidence>
<accession>A0AAD5YM23</accession>
<gene>
    <name evidence="2" type="ORF">NLI96_g2246</name>
</gene>
<organism evidence="2 3">
    <name type="scientific">Meripilus lineatus</name>
    <dbReference type="NCBI Taxonomy" id="2056292"/>
    <lineage>
        <taxon>Eukaryota</taxon>
        <taxon>Fungi</taxon>
        <taxon>Dikarya</taxon>
        <taxon>Basidiomycota</taxon>
        <taxon>Agaricomycotina</taxon>
        <taxon>Agaricomycetes</taxon>
        <taxon>Polyporales</taxon>
        <taxon>Meripilaceae</taxon>
        <taxon>Meripilus</taxon>
    </lineage>
</organism>
<feature type="region of interest" description="Disordered" evidence="1">
    <location>
        <begin position="15"/>
        <end position="55"/>
    </location>
</feature>
<proteinExistence type="predicted"/>
<dbReference type="EMBL" id="JANAWD010000049">
    <property type="protein sequence ID" value="KAJ3489249.1"/>
    <property type="molecule type" value="Genomic_DNA"/>
</dbReference>